<keyword evidence="3" id="KW-1133">Transmembrane helix</keyword>
<comment type="caution">
    <text evidence="5">The sequence shown here is derived from an EMBL/GenBank/DDBJ whole genome shotgun (WGS) entry which is preliminary data.</text>
</comment>
<feature type="domain" description="Tape measure protein N-terminal" evidence="4">
    <location>
        <begin position="71"/>
        <end position="257"/>
    </location>
</feature>
<keyword evidence="6" id="KW-1185">Reference proteome</keyword>
<evidence type="ECO:0000256" key="1">
    <source>
        <dbReference type="SAM" id="Coils"/>
    </source>
</evidence>
<keyword evidence="1" id="KW-0175">Coiled coil</keyword>
<dbReference type="EMBL" id="RRCN01000001">
    <property type="protein sequence ID" value="RRJ67409.1"/>
    <property type="molecule type" value="Genomic_DNA"/>
</dbReference>
<evidence type="ECO:0000256" key="3">
    <source>
        <dbReference type="SAM" id="Phobius"/>
    </source>
</evidence>
<dbReference type="AlphaFoldDB" id="A0A3P3UCY9"/>
<keyword evidence="3" id="KW-0812">Transmembrane</keyword>
<dbReference type="NCBIfam" id="TIGR02675">
    <property type="entry name" value="tape_meas_nterm"/>
    <property type="match status" value="1"/>
</dbReference>
<feature type="transmembrane region" description="Helical" evidence="3">
    <location>
        <begin position="308"/>
        <end position="328"/>
    </location>
</feature>
<proteinExistence type="predicted"/>
<accession>A0A3P3UCY9</accession>
<evidence type="ECO:0000256" key="2">
    <source>
        <dbReference type="SAM" id="MobiDB-lite"/>
    </source>
</evidence>
<feature type="coiled-coil region" evidence="1">
    <location>
        <begin position="10"/>
        <end position="44"/>
    </location>
</feature>
<evidence type="ECO:0000313" key="6">
    <source>
        <dbReference type="Proteomes" id="UP000267017"/>
    </source>
</evidence>
<feature type="transmembrane region" description="Helical" evidence="3">
    <location>
        <begin position="340"/>
        <end position="363"/>
    </location>
</feature>
<feature type="compositionally biased region" description="Basic and acidic residues" evidence="2">
    <location>
        <begin position="463"/>
        <end position="520"/>
    </location>
</feature>
<dbReference type="OrthoDB" id="1677957at2"/>
<reference evidence="5 6" key="1">
    <citation type="submission" date="2018-11" db="EMBL/GenBank/DDBJ databases">
        <title>Genome sequencing of Paenibacillus sp. KCOM 3021 (= ChDC PVNT-B20).</title>
        <authorList>
            <person name="Kook J.-K."/>
            <person name="Park S.-N."/>
            <person name="Lim Y.K."/>
        </authorList>
    </citation>
    <scope>NUCLEOTIDE SEQUENCE [LARGE SCALE GENOMIC DNA]</scope>
    <source>
        <strain evidence="5 6">KCOM 3021</strain>
    </source>
</reference>
<evidence type="ECO:0000259" key="4">
    <source>
        <dbReference type="Pfam" id="PF20155"/>
    </source>
</evidence>
<evidence type="ECO:0000313" key="5">
    <source>
        <dbReference type="EMBL" id="RRJ67409.1"/>
    </source>
</evidence>
<name>A0A3P3UCY9_9BACL</name>
<dbReference type="InterPro" id="IPR013491">
    <property type="entry name" value="Tape_meas_N"/>
</dbReference>
<protein>
    <submittedName>
        <fullName evidence="5">Tail tape measure protein</fullName>
    </submittedName>
</protein>
<dbReference type="Proteomes" id="UP000267017">
    <property type="component" value="Unassembled WGS sequence"/>
</dbReference>
<sequence length="609" mass="66600">MKFIAATNRLRGVAGDQRAAQEKIAELQEKILQLQKQINSANRQSGQSSAGWLSNMRGLVATYLSIQGAQKVASISDEYINSQARLNMINDGLQTTAELQEKIFAAAERSRGSYTDMVGVIGRMGILASDAFKSNDELVAFTELMQKSFRVGGSSTMEQQAGMYQLSQAMAAGKLQGDEFRSIMENAPMLAAAIADFTGKSKGELKEMSADGTITADIIKGAMFNAADDINKKFASMPLTFGDAMNQLRNKALQAFGPAIERISAMLNNPDMQNSISNIATAFAGAAEGAIKFLDAAAKVYNFVSSNWMWIEPIIWGVVGAIAAWTVAQWGLNIALISNPIGLIIMGIAAVIGLIIFLVKWTINLWNTNDKFVAAMIRGWNSILAFFDQIPIFFTKVGYGIADAFDWAYVESLKIMEKLVNGVIDDINELIKTLNNIPMVQIDALSHVQFAASAALEAEARKQSRKEDVAKMESDAAKKAEEREKKLQKYMEDRAAQRAKEQTDKDNKGKEDPYNFDKFKSAAPPNIDKIGKVGQVDKIKDKVDISSEDLKMMRELAEMKSIQNFVTYTPTVSVSTGPVSKDVDVNEVVARIEQTLTEDLAANAAGVYA</sequence>
<organism evidence="5 6">
    <name type="scientific">Paenibacillus oralis</name>
    <dbReference type="NCBI Taxonomy" id="2490856"/>
    <lineage>
        <taxon>Bacteria</taxon>
        <taxon>Bacillati</taxon>
        <taxon>Bacillota</taxon>
        <taxon>Bacilli</taxon>
        <taxon>Bacillales</taxon>
        <taxon>Paenibacillaceae</taxon>
        <taxon>Paenibacillus</taxon>
    </lineage>
</organism>
<gene>
    <name evidence="5" type="ORF">EHV15_05120</name>
</gene>
<keyword evidence="3" id="KW-0472">Membrane</keyword>
<dbReference type="Pfam" id="PF20155">
    <property type="entry name" value="TMP_3"/>
    <property type="match status" value="1"/>
</dbReference>
<feature type="region of interest" description="Disordered" evidence="2">
    <location>
        <begin position="463"/>
        <end position="521"/>
    </location>
</feature>